<dbReference type="PANTHER" id="PTHR38777">
    <property type="entry name" value="FELS-2 PROPHAGE PROTEIN"/>
    <property type="match status" value="1"/>
</dbReference>
<dbReference type="OrthoDB" id="962301at2"/>
<accession>A0A0D5Y367</accession>
<dbReference type="KEGG" id="pcz:PCL1606_40510"/>
<feature type="zinc finger region" description="dksA C4-type" evidence="4">
    <location>
        <begin position="35"/>
        <end position="59"/>
    </location>
</feature>
<keyword evidence="1" id="KW-0479">Metal-binding</keyword>
<keyword evidence="3" id="KW-0862">Zinc</keyword>
<name>A0A0D5Y367_9PSED</name>
<keyword evidence="2" id="KW-0863">Zinc-finger</keyword>
<dbReference type="PANTHER" id="PTHR38777:SF1">
    <property type="entry name" value="DNAK SUPPRESSOR PROTEIN"/>
    <property type="match status" value="1"/>
</dbReference>
<proteinExistence type="predicted"/>
<evidence type="ECO:0000313" key="7">
    <source>
        <dbReference type="Proteomes" id="UP000032748"/>
    </source>
</evidence>
<protein>
    <submittedName>
        <fullName evidence="6">Transcriptional regulator</fullName>
    </submittedName>
</protein>
<dbReference type="Pfam" id="PF01258">
    <property type="entry name" value="zf-dskA_traR"/>
    <property type="match status" value="1"/>
</dbReference>
<dbReference type="PATRIC" id="fig|587753.10.peg.4045"/>
<evidence type="ECO:0000256" key="1">
    <source>
        <dbReference type="ARBA" id="ARBA00022723"/>
    </source>
</evidence>
<feature type="domain" description="Zinc finger DksA/TraR C4-type" evidence="5">
    <location>
        <begin position="31"/>
        <end position="65"/>
    </location>
</feature>
<gene>
    <name evidence="6" type="ORF">PCL1606_40510</name>
</gene>
<evidence type="ECO:0000256" key="3">
    <source>
        <dbReference type="ARBA" id="ARBA00022833"/>
    </source>
</evidence>
<dbReference type="InterPro" id="IPR012783">
    <property type="entry name" value="Znf_C4_TraR"/>
</dbReference>
<reference evidence="6 7" key="1">
    <citation type="journal article" date="2015" name="Mol. Plant Microbe Interact.">
        <title>Comparative Genomic Analysis of Pseudomonas chlororaphis PCL1606 Reveals New Insight into Antifungal Compounds Involved in Biocontrol.</title>
        <authorList>
            <person name="Calderon C.E."/>
            <person name="Ramos C."/>
            <person name="de Vicente A."/>
            <person name="Cazorla F.M."/>
        </authorList>
    </citation>
    <scope>NUCLEOTIDE SEQUENCE [LARGE SCALE GENOMIC DNA]</scope>
    <source>
        <strain evidence="6 7">PCL1606</strain>
    </source>
</reference>
<sequence>MADAIDLANDQAEYFLQVSLQRHTRKAVKPSLQFCDDCDEPIPVARQQSVAGCETCISCQELRERRR</sequence>
<dbReference type="NCBIfam" id="TIGR02419">
    <property type="entry name" value="C4_traR_proteo"/>
    <property type="match status" value="1"/>
</dbReference>
<dbReference type="Gene3D" id="1.20.120.910">
    <property type="entry name" value="DksA, coiled-coil domain"/>
    <property type="match status" value="1"/>
</dbReference>
<dbReference type="InterPro" id="IPR000962">
    <property type="entry name" value="Znf_DskA_TraR"/>
</dbReference>
<dbReference type="GO" id="GO:0008270">
    <property type="term" value="F:zinc ion binding"/>
    <property type="evidence" value="ECO:0007669"/>
    <property type="project" value="UniProtKB-KW"/>
</dbReference>
<evidence type="ECO:0000256" key="2">
    <source>
        <dbReference type="ARBA" id="ARBA00022771"/>
    </source>
</evidence>
<dbReference type="EMBL" id="CP011110">
    <property type="protein sequence ID" value="AKA25500.1"/>
    <property type="molecule type" value="Genomic_DNA"/>
</dbReference>
<dbReference type="GO" id="GO:1900378">
    <property type="term" value="P:positive regulation of secondary metabolite biosynthetic process"/>
    <property type="evidence" value="ECO:0007669"/>
    <property type="project" value="TreeGrafter"/>
</dbReference>
<dbReference type="Proteomes" id="UP000032748">
    <property type="component" value="Chromosome"/>
</dbReference>
<dbReference type="RefSeq" id="WP_045884424.1">
    <property type="nucleotide sequence ID" value="NZ_CP011110.1"/>
</dbReference>
<dbReference type="SUPFAM" id="SSF57716">
    <property type="entry name" value="Glucocorticoid receptor-like (DNA-binding domain)"/>
    <property type="match status" value="1"/>
</dbReference>
<evidence type="ECO:0000256" key="4">
    <source>
        <dbReference type="PROSITE-ProRule" id="PRU00510"/>
    </source>
</evidence>
<dbReference type="PROSITE" id="PS51128">
    <property type="entry name" value="ZF_DKSA_2"/>
    <property type="match status" value="1"/>
</dbReference>
<evidence type="ECO:0000259" key="5">
    <source>
        <dbReference type="Pfam" id="PF01258"/>
    </source>
</evidence>
<organism evidence="6 7">
    <name type="scientific">Pseudomonas chlororaphis</name>
    <dbReference type="NCBI Taxonomy" id="587753"/>
    <lineage>
        <taxon>Bacteria</taxon>
        <taxon>Pseudomonadati</taxon>
        <taxon>Pseudomonadota</taxon>
        <taxon>Gammaproteobacteria</taxon>
        <taxon>Pseudomonadales</taxon>
        <taxon>Pseudomonadaceae</taxon>
        <taxon>Pseudomonas</taxon>
    </lineage>
</organism>
<evidence type="ECO:0000313" key="6">
    <source>
        <dbReference type="EMBL" id="AKA25500.1"/>
    </source>
</evidence>
<dbReference type="AlphaFoldDB" id="A0A0D5Y367"/>